<proteinExistence type="predicted"/>
<feature type="region of interest" description="Disordered" evidence="5">
    <location>
        <begin position="22"/>
        <end position="42"/>
    </location>
</feature>
<sequence length="232" mass="26107">MEPPALAGAAAAARRMGRVLEASEPVSLNDTRSQESDHAEQAVPDLFKERRAVMEDEARKAEAYEEALRAEEEQLGAKAVQVMKAMRMDMQSLDSRRQVMHNWISWSGFDSAVGVVIIANAVTIGLETHYASLECAAGPSCESIRIPTWLSVVDNVFFAIYVLEFGLRYYVYGWTVIKSNWIKFDIFLIVSSTIDLILRPIQFDSELLDQIHCCIYESMITTFARMETPSDP</sequence>
<keyword evidence="4" id="KW-0472">Membrane</keyword>
<dbReference type="SUPFAM" id="SSF81324">
    <property type="entry name" value="Voltage-gated potassium channels"/>
    <property type="match status" value="1"/>
</dbReference>
<protein>
    <submittedName>
        <fullName evidence="7">Cacna1b protein</fullName>
    </submittedName>
</protein>
<dbReference type="Pfam" id="PF00520">
    <property type="entry name" value="Ion_trans"/>
    <property type="match status" value="1"/>
</dbReference>
<feature type="compositionally biased region" description="Basic and acidic residues" evidence="5">
    <location>
        <begin position="32"/>
        <end position="42"/>
    </location>
</feature>
<dbReference type="Proteomes" id="UP000601435">
    <property type="component" value="Unassembled WGS sequence"/>
</dbReference>
<organism evidence="7 8">
    <name type="scientific">Symbiodinium necroappetens</name>
    <dbReference type="NCBI Taxonomy" id="1628268"/>
    <lineage>
        <taxon>Eukaryota</taxon>
        <taxon>Sar</taxon>
        <taxon>Alveolata</taxon>
        <taxon>Dinophyceae</taxon>
        <taxon>Suessiales</taxon>
        <taxon>Symbiodiniaceae</taxon>
        <taxon>Symbiodinium</taxon>
    </lineage>
</organism>
<keyword evidence="2" id="KW-0812">Transmembrane</keyword>
<evidence type="ECO:0000256" key="5">
    <source>
        <dbReference type="SAM" id="MobiDB-lite"/>
    </source>
</evidence>
<name>A0A812P4S6_9DINO</name>
<dbReference type="InterPro" id="IPR005821">
    <property type="entry name" value="Ion_trans_dom"/>
</dbReference>
<dbReference type="GO" id="GO:0005216">
    <property type="term" value="F:monoatomic ion channel activity"/>
    <property type="evidence" value="ECO:0007669"/>
    <property type="project" value="InterPro"/>
</dbReference>
<dbReference type="InterPro" id="IPR027359">
    <property type="entry name" value="Volt_channel_dom_sf"/>
</dbReference>
<evidence type="ECO:0000256" key="3">
    <source>
        <dbReference type="ARBA" id="ARBA00022989"/>
    </source>
</evidence>
<dbReference type="OrthoDB" id="431647at2759"/>
<reference evidence="7" key="1">
    <citation type="submission" date="2021-02" db="EMBL/GenBank/DDBJ databases">
        <authorList>
            <person name="Dougan E. K."/>
            <person name="Rhodes N."/>
            <person name="Thang M."/>
            <person name="Chan C."/>
        </authorList>
    </citation>
    <scope>NUCLEOTIDE SEQUENCE</scope>
</reference>
<dbReference type="Gene3D" id="1.20.120.350">
    <property type="entry name" value="Voltage-gated potassium channels. Chain C"/>
    <property type="match status" value="1"/>
</dbReference>
<comment type="subcellular location">
    <subcellularLocation>
        <location evidence="1">Membrane</location>
        <topology evidence="1">Multi-pass membrane protein</topology>
    </subcellularLocation>
</comment>
<evidence type="ECO:0000259" key="6">
    <source>
        <dbReference type="Pfam" id="PF00520"/>
    </source>
</evidence>
<accession>A0A812P4S6</accession>
<dbReference type="EMBL" id="CAJNJA010014166">
    <property type="protein sequence ID" value="CAE7337198.1"/>
    <property type="molecule type" value="Genomic_DNA"/>
</dbReference>
<evidence type="ECO:0000313" key="8">
    <source>
        <dbReference type="Proteomes" id="UP000601435"/>
    </source>
</evidence>
<evidence type="ECO:0000256" key="1">
    <source>
        <dbReference type="ARBA" id="ARBA00004141"/>
    </source>
</evidence>
<evidence type="ECO:0000313" key="7">
    <source>
        <dbReference type="EMBL" id="CAE7337198.1"/>
    </source>
</evidence>
<keyword evidence="3" id="KW-1133">Transmembrane helix</keyword>
<keyword evidence="8" id="KW-1185">Reference proteome</keyword>
<gene>
    <name evidence="7" type="primary">Cacna1b</name>
    <name evidence="7" type="ORF">SNEC2469_LOCUS8636</name>
</gene>
<comment type="caution">
    <text evidence="7">The sequence shown here is derived from an EMBL/GenBank/DDBJ whole genome shotgun (WGS) entry which is preliminary data.</text>
</comment>
<evidence type="ECO:0000256" key="4">
    <source>
        <dbReference type="ARBA" id="ARBA00023136"/>
    </source>
</evidence>
<dbReference type="GO" id="GO:0016020">
    <property type="term" value="C:membrane"/>
    <property type="evidence" value="ECO:0007669"/>
    <property type="project" value="UniProtKB-SubCell"/>
</dbReference>
<feature type="domain" description="Ion transport" evidence="6">
    <location>
        <begin position="108"/>
        <end position="202"/>
    </location>
</feature>
<dbReference type="AlphaFoldDB" id="A0A812P4S6"/>
<evidence type="ECO:0000256" key="2">
    <source>
        <dbReference type="ARBA" id="ARBA00022692"/>
    </source>
</evidence>